<evidence type="ECO:0000313" key="2">
    <source>
        <dbReference type="Proteomes" id="UP000294847"/>
    </source>
</evidence>
<organism evidence="1 2">
    <name type="scientific">Pyricularia oryzae</name>
    <name type="common">Rice blast fungus</name>
    <name type="synonym">Magnaporthe oryzae</name>
    <dbReference type="NCBI Taxonomy" id="318829"/>
    <lineage>
        <taxon>Eukaryota</taxon>
        <taxon>Fungi</taxon>
        <taxon>Dikarya</taxon>
        <taxon>Ascomycota</taxon>
        <taxon>Pezizomycotina</taxon>
        <taxon>Sordariomycetes</taxon>
        <taxon>Sordariomycetidae</taxon>
        <taxon>Magnaporthales</taxon>
        <taxon>Pyriculariaceae</taxon>
        <taxon>Pyricularia</taxon>
    </lineage>
</organism>
<proteinExistence type="predicted"/>
<dbReference type="Proteomes" id="UP000294847">
    <property type="component" value="Chromosome 6"/>
</dbReference>
<reference evidence="1 2" key="1">
    <citation type="journal article" date="2019" name="Mol. Biol. Evol.">
        <title>Blast fungal genomes show frequent chromosomal changes, gene gains and losses, and effector gene turnover.</title>
        <authorList>
            <person name="Gomez Luciano L.B."/>
            <person name="Jason Tsai I."/>
            <person name="Chuma I."/>
            <person name="Tosa Y."/>
            <person name="Chen Y.H."/>
            <person name="Li J.Y."/>
            <person name="Li M.Y."/>
            <person name="Jade Lu M.Y."/>
            <person name="Nakayashiki H."/>
            <person name="Li W.H."/>
        </authorList>
    </citation>
    <scope>NUCLEOTIDE SEQUENCE [LARGE SCALE GENOMIC DNA]</scope>
    <source>
        <strain evidence="1">MZ5-1-6</strain>
    </source>
</reference>
<sequence length="171" mass="18819">MKFTSALAIAAMYMAGPTLGAKLLPTKGHGAPDVCLGAMYKKSEGVKGPSAVRFVAYPGGGDSFKHGGKWITVMVTDDCHLRKTPRETPEGYTWETKAMAWSDKPSREVVVERVWAIDDVMFNRQNKPGQLDSRFRGFDENGKMLPMPTRGILFTCKVDLSLAIDVVECDD</sequence>
<dbReference type="EMBL" id="CP034209">
    <property type="protein sequence ID" value="QBZ63747.1"/>
    <property type="molecule type" value="Genomic_DNA"/>
</dbReference>
<accession>A0A4P7NN96</accession>
<gene>
    <name evidence="1" type="ORF">PoMZ_05435</name>
</gene>
<evidence type="ECO:0000313" key="1">
    <source>
        <dbReference type="EMBL" id="QBZ63747.1"/>
    </source>
</evidence>
<dbReference type="VEuPathDB" id="FungiDB:M_BR32_EuGene_00090231"/>
<dbReference type="AlphaFoldDB" id="A0A4P7NN96"/>
<protein>
    <submittedName>
        <fullName evidence="1">Uncharacterized protein</fullName>
    </submittedName>
</protein>
<name>A0A4P7NN96_PYROR</name>